<evidence type="ECO:0000313" key="7">
    <source>
        <dbReference type="Proteomes" id="UP000053573"/>
    </source>
</evidence>
<evidence type="ECO:0000256" key="2">
    <source>
        <dbReference type="ARBA" id="ARBA00006727"/>
    </source>
</evidence>
<dbReference type="SUPFAM" id="SSF103473">
    <property type="entry name" value="MFS general substrate transporter"/>
    <property type="match status" value="1"/>
</dbReference>
<feature type="transmembrane region" description="Helical" evidence="4">
    <location>
        <begin position="137"/>
        <end position="159"/>
    </location>
</feature>
<dbReference type="InterPro" id="IPR011701">
    <property type="entry name" value="MFS"/>
</dbReference>
<sequence>MKDAESETGTSANEQSNSQMQAIKADEEQAPQSFGKAPDGGIRAWLVVAGAFFILFSTLGYVNSFGVFQEYYLSHQLREQSPDNIAWIGSLSMFLQLSTGAIAGPLFDRYGTWLLRPAAFLFIFATMMVSICREYWHFMLTQGVVMGVLMALFLVPAMAAVSQHFDKHRAAALGITVSGSSIGGVIFPIALSKMLNGSTLGFGWSIRIMGFVMLPGLIFSCVTVKTRLPPRTTSFFVRAAFKDVKYLLLIAAMAFLFIGFSTPIFFIPSYAVTRGVDATLASYMVAIINGASAFGRIIPGILADKFGRLNVLAIGSLATGVIVSCMNEARSTTALIIFSVAFGFSSGTIVSGIAAAFSVCAKDHRDIGTYLGMGMAISSVAVLIGPPVNGALVDKYHGFFEASIFSGIMCLVGGFIVLGCKLTTAQGILGKI</sequence>
<feature type="compositionally biased region" description="Polar residues" evidence="3">
    <location>
        <begin position="7"/>
        <end position="21"/>
    </location>
</feature>
<dbReference type="PROSITE" id="PS50850">
    <property type="entry name" value="MFS"/>
    <property type="match status" value="1"/>
</dbReference>
<gene>
    <name evidence="6" type="ORF">EMPG_12484</name>
</gene>
<feature type="transmembrane region" description="Helical" evidence="4">
    <location>
        <begin position="404"/>
        <end position="424"/>
    </location>
</feature>
<feature type="transmembrane region" description="Helical" evidence="4">
    <location>
        <begin position="280"/>
        <end position="302"/>
    </location>
</feature>
<keyword evidence="4" id="KW-0812">Transmembrane</keyword>
<dbReference type="PANTHER" id="PTHR11360">
    <property type="entry name" value="MONOCARBOXYLATE TRANSPORTER"/>
    <property type="match status" value="1"/>
</dbReference>
<evidence type="ECO:0000256" key="4">
    <source>
        <dbReference type="SAM" id="Phobius"/>
    </source>
</evidence>
<dbReference type="Proteomes" id="UP000053573">
    <property type="component" value="Unassembled WGS sequence"/>
</dbReference>
<feature type="transmembrane region" description="Helical" evidence="4">
    <location>
        <begin position="44"/>
        <end position="65"/>
    </location>
</feature>
<feature type="transmembrane region" description="Helical" evidence="4">
    <location>
        <begin position="246"/>
        <end position="268"/>
    </location>
</feature>
<feature type="region of interest" description="Disordered" evidence="3">
    <location>
        <begin position="1"/>
        <end position="35"/>
    </location>
</feature>
<dbReference type="InterPro" id="IPR050327">
    <property type="entry name" value="Proton-linked_MCT"/>
</dbReference>
<feature type="transmembrane region" description="Helical" evidence="4">
    <location>
        <begin position="367"/>
        <end position="384"/>
    </location>
</feature>
<dbReference type="EMBL" id="LDEV01000878">
    <property type="protein sequence ID" value="KLJ12491.1"/>
    <property type="molecule type" value="Genomic_DNA"/>
</dbReference>
<dbReference type="Gene3D" id="1.20.1250.20">
    <property type="entry name" value="MFS general substrate transporter like domains"/>
    <property type="match status" value="2"/>
</dbReference>
<dbReference type="InterPro" id="IPR020846">
    <property type="entry name" value="MFS_dom"/>
</dbReference>
<dbReference type="InterPro" id="IPR036259">
    <property type="entry name" value="MFS_trans_sf"/>
</dbReference>
<dbReference type="AlphaFoldDB" id="A0A0H1BTU3"/>
<feature type="transmembrane region" description="Helical" evidence="4">
    <location>
        <begin position="171"/>
        <end position="192"/>
    </location>
</feature>
<keyword evidence="7" id="KW-1185">Reference proteome</keyword>
<evidence type="ECO:0000256" key="3">
    <source>
        <dbReference type="SAM" id="MobiDB-lite"/>
    </source>
</evidence>
<evidence type="ECO:0000313" key="6">
    <source>
        <dbReference type="EMBL" id="KLJ12491.1"/>
    </source>
</evidence>
<accession>A0A0H1BTU3</accession>
<dbReference type="GO" id="GO:0016020">
    <property type="term" value="C:membrane"/>
    <property type="evidence" value="ECO:0007669"/>
    <property type="project" value="UniProtKB-SubCell"/>
</dbReference>
<name>A0A0H1BTU3_9EURO</name>
<dbReference type="Pfam" id="PF07690">
    <property type="entry name" value="MFS_1"/>
    <property type="match status" value="1"/>
</dbReference>
<dbReference type="GO" id="GO:0022857">
    <property type="term" value="F:transmembrane transporter activity"/>
    <property type="evidence" value="ECO:0007669"/>
    <property type="project" value="InterPro"/>
</dbReference>
<comment type="similarity">
    <text evidence="2">Belongs to the major facilitator superfamily. Monocarboxylate porter (TC 2.A.1.13) family.</text>
</comment>
<evidence type="ECO:0000259" key="5">
    <source>
        <dbReference type="PROSITE" id="PS50850"/>
    </source>
</evidence>
<comment type="subcellular location">
    <subcellularLocation>
        <location evidence="1">Membrane</location>
        <topology evidence="1">Multi-pass membrane protein</topology>
    </subcellularLocation>
</comment>
<feature type="transmembrane region" description="Helical" evidence="4">
    <location>
        <begin position="113"/>
        <end position="131"/>
    </location>
</feature>
<feature type="domain" description="Major facilitator superfamily (MFS) profile" evidence="5">
    <location>
        <begin position="245"/>
        <end position="432"/>
    </location>
</feature>
<feature type="transmembrane region" description="Helical" evidence="4">
    <location>
        <begin position="204"/>
        <end position="225"/>
    </location>
</feature>
<feature type="transmembrane region" description="Helical" evidence="4">
    <location>
        <begin position="85"/>
        <end position="106"/>
    </location>
</feature>
<keyword evidence="4" id="KW-0472">Membrane</keyword>
<dbReference type="OrthoDB" id="6499973at2759"/>
<organism evidence="6 7">
    <name type="scientific">Blastomyces silverae</name>
    <dbReference type="NCBI Taxonomy" id="2060906"/>
    <lineage>
        <taxon>Eukaryota</taxon>
        <taxon>Fungi</taxon>
        <taxon>Dikarya</taxon>
        <taxon>Ascomycota</taxon>
        <taxon>Pezizomycotina</taxon>
        <taxon>Eurotiomycetes</taxon>
        <taxon>Eurotiomycetidae</taxon>
        <taxon>Onygenales</taxon>
        <taxon>Ajellomycetaceae</taxon>
        <taxon>Blastomyces</taxon>
    </lineage>
</organism>
<dbReference type="CDD" id="cd17352">
    <property type="entry name" value="MFS_MCT_SLC16"/>
    <property type="match status" value="1"/>
</dbReference>
<proteinExistence type="inferred from homology"/>
<evidence type="ECO:0000256" key="1">
    <source>
        <dbReference type="ARBA" id="ARBA00004141"/>
    </source>
</evidence>
<dbReference type="PANTHER" id="PTHR11360:SF319">
    <property type="entry name" value="MAJOR FACILITATOR SUPERFAMILY (MFS) PROFILE DOMAIN-CONTAINING PROTEIN"/>
    <property type="match status" value="1"/>
</dbReference>
<comment type="caution">
    <text evidence="6">The sequence shown here is derived from an EMBL/GenBank/DDBJ whole genome shotgun (WGS) entry which is preliminary data.</text>
</comment>
<keyword evidence="4" id="KW-1133">Transmembrane helix</keyword>
<feature type="transmembrane region" description="Helical" evidence="4">
    <location>
        <begin position="309"/>
        <end position="329"/>
    </location>
</feature>
<reference evidence="7" key="1">
    <citation type="journal article" date="2015" name="PLoS Genet.">
        <title>The dynamic genome and transcriptome of the human fungal pathogen Blastomyces and close relative Emmonsia.</title>
        <authorList>
            <person name="Munoz J.F."/>
            <person name="Gauthier G.M."/>
            <person name="Desjardins C.A."/>
            <person name="Gallo J.E."/>
            <person name="Holder J."/>
            <person name="Sullivan T.D."/>
            <person name="Marty A.J."/>
            <person name="Carmen J.C."/>
            <person name="Chen Z."/>
            <person name="Ding L."/>
            <person name="Gujja S."/>
            <person name="Magrini V."/>
            <person name="Misas E."/>
            <person name="Mitreva M."/>
            <person name="Priest M."/>
            <person name="Saif S."/>
            <person name="Whiston E.A."/>
            <person name="Young S."/>
            <person name="Zeng Q."/>
            <person name="Goldman W.E."/>
            <person name="Mardis E.R."/>
            <person name="Taylor J.W."/>
            <person name="McEwen J.G."/>
            <person name="Clay O.K."/>
            <person name="Klein B.S."/>
            <person name="Cuomo C.A."/>
        </authorList>
    </citation>
    <scope>NUCLEOTIDE SEQUENCE [LARGE SCALE GENOMIC DNA]</scope>
    <source>
        <strain evidence="7">UAMH 139</strain>
    </source>
</reference>
<feature type="transmembrane region" description="Helical" evidence="4">
    <location>
        <begin position="335"/>
        <end position="360"/>
    </location>
</feature>
<protein>
    <recommendedName>
        <fullName evidence="5">Major facilitator superfamily (MFS) profile domain-containing protein</fullName>
    </recommendedName>
</protein>